<evidence type="ECO:0000256" key="10">
    <source>
        <dbReference type="SAM" id="Phobius"/>
    </source>
</evidence>
<feature type="transmembrane region" description="Helical" evidence="10">
    <location>
        <begin position="147"/>
        <end position="170"/>
    </location>
</feature>
<keyword evidence="9" id="KW-0676">Redox-active center</keyword>
<dbReference type="Proteomes" id="UP000727962">
    <property type="component" value="Unassembled WGS sequence"/>
</dbReference>
<evidence type="ECO:0000256" key="3">
    <source>
        <dbReference type="ARBA" id="ARBA00022692"/>
    </source>
</evidence>
<evidence type="ECO:0000256" key="6">
    <source>
        <dbReference type="ARBA" id="ARBA00023002"/>
    </source>
</evidence>
<comment type="caution">
    <text evidence="12">The sequence shown here is derived from an EMBL/GenBank/DDBJ whole genome shotgun (WGS) entry which is preliminary data.</text>
</comment>
<proteinExistence type="inferred from homology"/>
<keyword evidence="5 10" id="KW-1133">Transmembrane helix</keyword>
<feature type="transmembrane region" description="Helical" evidence="10">
    <location>
        <begin position="121"/>
        <end position="141"/>
    </location>
</feature>
<dbReference type="GO" id="GO:0016020">
    <property type="term" value="C:membrane"/>
    <property type="evidence" value="ECO:0007669"/>
    <property type="project" value="UniProtKB-SubCell"/>
</dbReference>
<comment type="subcellular location">
    <subcellularLocation>
        <location evidence="1">Membrane</location>
        <topology evidence="1">Multi-pass membrane protein</topology>
    </subcellularLocation>
</comment>
<feature type="transmembrane region" description="Helical" evidence="10">
    <location>
        <begin position="60"/>
        <end position="81"/>
    </location>
</feature>
<feature type="transmembrane region" description="Helical" evidence="10">
    <location>
        <begin position="93"/>
        <end position="114"/>
    </location>
</feature>
<keyword evidence="3 10" id="KW-0812">Transmembrane</keyword>
<evidence type="ECO:0000256" key="2">
    <source>
        <dbReference type="ARBA" id="ARBA00006214"/>
    </source>
</evidence>
<dbReference type="InterPro" id="IPR012932">
    <property type="entry name" value="VKOR"/>
</dbReference>
<feature type="transmembrane region" description="Helical" evidence="10">
    <location>
        <begin position="6"/>
        <end position="27"/>
    </location>
</feature>
<dbReference type="AlphaFoldDB" id="A0A931PW60"/>
<reference evidence="12" key="1">
    <citation type="submission" date="2020-07" db="EMBL/GenBank/DDBJ databases">
        <title>Huge and variable diversity of episymbiotic CPR bacteria and DPANN archaea in groundwater ecosystems.</title>
        <authorList>
            <person name="He C.Y."/>
            <person name="Keren R."/>
            <person name="Whittaker M."/>
            <person name="Farag I.F."/>
            <person name="Doudna J."/>
            <person name="Cate J.H.D."/>
            <person name="Banfield J.F."/>
        </authorList>
    </citation>
    <scope>NUCLEOTIDE SEQUENCE</scope>
    <source>
        <strain evidence="12">NC_groundwater_17_Pr7_B-0.1um_64_12</strain>
    </source>
</reference>
<keyword evidence="7 10" id="KW-0472">Membrane</keyword>
<keyword evidence="8" id="KW-1015">Disulfide bond</keyword>
<dbReference type="GO" id="GO:0016491">
    <property type="term" value="F:oxidoreductase activity"/>
    <property type="evidence" value="ECO:0007669"/>
    <property type="project" value="UniProtKB-KW"/>
</dbReference>
<evidence type="ECO:0000259" key="11">
    <source>
        <dbReference type="SMART" id="SM00756"/>
    </source>
</evidence>
<gene>
    <name evidence="12" type="ORF">HYR64_07710</name>
</gene>
<dbReference type="Gene3D" id="1.20.1440.130">
    <property type="entry name" value="VKOR domain"/>
    <property type="match status" value="1"/>
</dbReference>
<accession>A0A931PW60</accession>
<keyword evidence="6" id="KW-0560">Oxidoreductase</keyword>
<feature type="domain" description="Vitamin K epoxide reductase" evidence="11">
    <location>
        <begin position="5"/>
        <end position="140"/>
    </location>
</feature>
<evidence type="ECO:0000313" key="12">
    <source>
        <dbReference type="EMBL" id="MBI1756975.1"/>
    </source>
</evidence>
<protein>
    <recommendedName>
        <fullName evidence="11">Vitamin K epoxide reductase domain-containing protein</fullName>
    </recommendedName>
</protein>
<dbReference type="GO" id="GO:0048038">
    <property type="term" value="F:quinone binding"/>
    <property type="evidence" value="ECO:0007669"/>
    <property type="project" value="UniProtKB-KW"/>
</dbReference>
<organism evidence="12 13">
    <name type="scientific">Fimbriimonas ginsengisoli</name>
    <dbReference type="NCBI Taxonomy" id="1005039"/>
    <lineage>
        <taxon>Bacteria</taxon>
        <taxon>Bacillati</taxon>
        <taxon>Armatimonadota</taxon>
        <taxon>Fimbriimonadia</taxon>
        <taxon>Fimbriimonadales</taxon>
        <taxon>Fimbriimonadaceae</taxon>
        <taxon>Fimbriimonas</taxon>
    </lineage>
</organism>
<evidence type="ECO:0000256" key="8">
    <source>
        <dbReference type="ARBA" id="ARBA00023157"/>
    </source>
</evidence>
<dbReference type="Pfam" id="PF07884">
    <property type="entry name" value="VKOR"/>
    <property type="match status" value="1"/>
</dbReference>
<evidence type="ECO:0000313" key="13">
    <source>
        <dbReference type="Proteomes" id="UP000727962"/>
    </source>
</evidence>
<evidence type="ECO:0000256" key="1">
    <source>
        <dbReference type="ARBA" id="ARBA00004141"/>
    </source>
</evidence>
<evidence type="ECO:0000256" key="7">
    <source>
        <dbReference type="ARBA" id="ARBA00023136"/>
    </source>
</evidence>
<dbReference type="InterPro" id="IPR038354">
    <property type="entry name" value="VKOR_sf"/>
</dbReference>
<evidence type="ECO:0000256" key="9">
    <source>
        <dbReference type="ARBA" id="ARBA00023284"/>
    </source>
</evidence>
<dbReference type="EMBL" id="JACOSL010000046">
    <property type="protein sequence ID" value="MBI1756975.1"/>
    <property type="molecule type" value="Genomic_DNA"/>
</dbReference>
<evidence type="ECO:0000256" key="4">
    <source>
        <dbReference type="ARBA" id="ARBA00022719"/>
    </source>
</evidence>
<dbReference type="SMART" id="SM00756">
    <property type="entry name" value="VKc"/>
    <property type="match status" value="1"/>
</dbReference>
<sequence>MISASALRSLGLVGCAGAGFYLSAYLACTHYLQIPVSCGVGDFCERVLSSRWSEVRGAPVAMFGVLGFGLLMGLGVLIAALEGRHRNLAHDATVASVKVGLLISSSLTLLSIVALRSLCPLCLAALACILICYLLAGKPSLPVASRANGWCAIAAASLLSLSGIASVRNWDVLRAVAMRMPVSLVRLQSLSGPELIGSRPIASSTDAKRITYVGFYLVGCGGCAKSVRDVNALLRSKNARFVMRFIAANDSSDFRIAAAMQGLGGTSGGYQLALRYYGQDRLGDATVFGNSVDGLRLRPALERNYAQGAKAVRETASLAGKIGISAPPVVIRVVEGTLPVPVNPMTLNDYVIGD</sequence>
<evidence type="ECO:0000256" key="5">
    <source>
        <dbReference type="ARBA" id="ARBA00022989"/>
    </source>
</evidence>
<comment type="similarity">
    <text evidence="2">Belongs to the VKOR family.</text>
</comment>
<name>A0A931PW60_FIMGI</name>
<keyword evidence="4" id="KW-0874">Quinone</keyword>